<dbReference type="EMBL" id="MU864931">
    <property type="protein sequence ID" value="KAK4466559.1"/>
    <property type="molecule type" value="Genomic_DNA"/>
</dbReference>
<comment type="caution">
    <text evidence="2">The sequence shown here is derived from an EMBL/GenBank/DDBJ whole genome shotgun (WGS) entry which is preliminary data.</text>
</comment>
<dbReference type="Proteomes" id="UP001321749">
    <property type="component" value="Unassembled WGS sequence"/>
</dbReference>
<evidence type="ECO:0000313" key="2">
    <source>
        <dbReference type="EMBL" id="KAK4466559.1"/>
    </source>
</evidence>
<dbReference type="PANTHER" id="PTHR42037:SF1">
    <property type="match status" value="1"/>
</dbReference>
<name>A0AAV9I2P8_9PEZI</name>
<dbReference type="AlphaFoldDB" id="A0AAV9I2P8"/>
<reference evidence="2" key="2">
    <citation type="submission" date="2023-06" db="EMBL/GenBank/DDBJ databases">
        <authorList>
            <consortium name="Lawrence Berkeley National Laboratory"/>
            <person name="Mondo S.J."/>
            <person name="Hensen N."/>
            <person name="Bonometti L."/>
            <person name="Westerberg I."/>
            <person name="Brannstrom I.O."/>
            <person name="Guillou S."/>
            <person name="Cros-Aarteil S."/>
            <person name="Calhoun S."/>
            <person name="Haridas S."/>
            <person name="Kuo A."/>
            <person name="Pangilinan J."/>
            <person name="Riley R."/>
            <person name="Labutti K."/>
            <person name="Andreopoulos B."/>
            <person name="Lipzen A."/>
            <person name="Chen C."/>
            <person name="Yanf M."/>
            <person name="Daum C."/>
            <person name="Ng V."/>
            <person name="Clum A."/>
            <person name="Steindorff A."/>
            <person name="Ohm R."/>
            <person name="Martin F."/>
            <person name="Silar P."/>
            <person name="Natvig D."/>
            <person name="Lalanne C."/>
            <person name="Gautier V."/>
            <person name="Ament-Velasquez S.L."/>
            <person name="Kruys A."/>
            <person name="Hutchinson M.I."/>
            <person name="Powell A.J."/>
            <person name="Barry K."/>
            <person name="Miller A.N."/>
            <person name="Grigoriev I.V."/>
            <person name="Debuchy R."/>
            <person name="Gladieux P."/>
            <person name="Thoren M.H."/>
            <person name="Johannesson H."/>
        </authorList>
    </citation>
    <scope>NUCLEOTIDE SEQUENCE</scope>
    <source>
        <strain evidence="2">PSN324</strain>
    </source>
</reference>
<evidence type="ECO:0000313" key="3">
    <source>
        <dbReference type="Proteomes" id="UP001321749"/>
    </source>
</evidence>
<sequence>MVLENPGTAVRLGPSLKKRAQNFYYPILLLDSIQDCCQQAVARKAADSPHNPNQTPEGDFHTFVNKLAHICDSRPRGDTITALAVLQDESTGGKVLYVFVSNSRKRQNLLKTKDDLTAVLNILKANLEAKEKEPDDVLFKRLLRMVLRLNTVRVQTYLAALAKDLAACTKACNADPSPENQTASKALNDLLQLIPKTTADSGQTSDSFISSVISCIQTVQRYRQTPSLQNFIKRHAAKEDKMRKNVKSCPWSNLHHIGGRLLSYQYDVETLISAHHMWEDSDLFRDFEVNFLDSSTNSMSGSLNFPKLTPESIIDAIPANTCTTREKKTLIQCVNELRPFGLDESLEMQWKRRHDPIVHAEMMLHDWLSRTPGGVRNERFFGGWQYIGVSKPLCRLCRYYFNIIPTPVQFRDSHPNTYPNWRLPDIRPRSTSAKDTQEANEEWLEIMDQMKARVYLDLRRVLVEKTTDRKMNDSNTYTDKLSLAGLFMNLELE</sequence>
<evidence type="ECO:0000256" key="1">
    <source>
        <dbReference type="SAM" id="Coils"/>
    </source>
</evidence>
<dbReference type="Pfam" id="PF14441">
    <property type="entry name" value="OTT_1508_deam"/>
    <property type="match status" value="1"/>
</dbReference>
<gene>
    <name evidence="2" type="ORF">QBC42DRAFT_343082</name>
</gene>
<dbReference type="PANTHER" id="PTHR42037">
    <property type="match status" value="1"/>
</dbReference>
<organism evidence="2 3">
    <name type="scientific">Cladorrhinum samala</name>
    <dbReference type="NCBI Taxonomy" id="585594"/>
    <lineage>
        <taxon>Eukaryota</taxon>
        <taxon>Fungi</taxon>
        <taxon>Dikarya</taxon>
        <taxon>Ascomycota</taxon>
        <taxon>Pezizomycotina</taxon>
        <taxon>Sordariomycetes</taxon>
        <taxon>Sordariomycetidae</taxon>
        <taxon>Sordariales</taxon>
        <taxon>Podosporaceae</taxon>
        <taxon>Cladorrhinum</taxon>
    </lineage>
</organism>
<protein>
    <submittedName>
        <fullName evidence="2">Uncharacterized protein</fullName>
    </submittedName>
</protein>
<keyword evidence="3" id="KW-1185">Reference proteome</keyword>
<feature type="coiled-coil region" evidence="1">
    <location>
        <begin position="106"/>
        <end position="133"/>
    </location>
</feature>
<reference evidence="2" key="1">
    <citation type="journal article" date="2023" name="Mol. Phylogenet. Evol.">
        <title>Genome-scale phylogeny and comparative genomics of the fungal order Sordariales.</title>
        <authorList>
            <person name="Hensen N."/>
            <person name="Bonometti L."/>
            <person name="Westerberg I."/>
            <person name="Brannstrom I.O."/>
            <person name="Guillou S."/>
            <person name="Cros-Aarteil S."/>
            <person name="Calhoun S."/>
            <person name="Haridas S."/>
            <person name="Kuo A."/>
            <person name="Mondo S."/>
            <person name="Pangilinan J."/>
            <person name="Riley R."/>
            <person name="LaButti K."/>
            <person name="Andreopoulos B."/>
            <person name="Lipzen A."/>
            <person name="Chen C."/>
            <person name="Yan M."/>
            <person name="Daum C."/>
            <person name="Ng V."/>
            <person name="Clum A."/>
            <person name="Steindorff A."/>
            <person name="Ohm R.A."/>
            <person name="Martin F."/>
            <person name="Silar P."/>
            <person name="Natvig D.O."/>
            <person name="Lalanne C."/>
            <person name="Gautier V."/>
            <person name="Ament-Velasquez S.L."/>
            <person name="Kruys A."/>
            <person name="Hutchinson M.I."/>
            <person name="Powell A.J."/>
            <person name="Barry K."/>
            <person name="Miller A.N."/>
            <person name="Grigoriev I.V."/>
            <person name="Debuchy R."/>
            <person name="Gladieux P."/>
            <person name="Hiltunen Thoren M."/>
            <person name="Johannesson H."/>
        </authorList>
    </citation>
    <scope>NUCLEOTIDE SEQUENCE</scope>
    <source>
        <strain evidence="2">PSN324</strain>
    </source>
</reference>
<proteinExistence type="predicted"/>
<keyword evidence="1" id="KW-0175">Coiled coil</keyword>
<dbReference type="InterPro" id="IPR027796">
    <property type="entry name" value="OTT_1508_deam-like"/>
</dbReference>
<accession>A0AAV9I2P8</accession>